<dbReference type="Proteomes" id="UP000800082">
    <property type="component" value="Unassembled WGS sequence"/>
</dbReference>
<evidence type="ECO:0000256" key="1">
    <source>
        <dbReference type="SAM" id="MobiDB-lite"/>
    </source>
</evidence>
<accession>A0A6A5RPM5</accession>
<feature type="transmembrane region" description="Helical" evidence="2">
    <location>
        <begin position="104"/>
        <end position="127"/>
    </location>
</feature>
<feature type="region of interest" description="Disordered" evidence="1">
    <location>
        <begin position="1"/>
        <end position="31"/>
    </location>
</feature>
<evidence type="ECO:0000313" key="4">
    <source>
        <dbReference type="Proteomes" id="UP000800082"/>
    </source>
</evidence>
<feature type="transmembrane region" description="Helical" evidence="2">
    <location>
        <begin position="40"/>
        <end position="65"/>
    </location>
</feature>
<evidence type="ECO:0000313" key="3">
    <source>
        <dbReference type="EMBL" id="KAF1928994.1"/>
    </source>
</evidence>
<protein>
    <submittedName>
        <fullName evidence="3">Uncharacterized protein</fullName>
    </submittedName>
</protein>
<dbReference type="AlphaFoldDB" id="A0A6A5RPM5"/>
<keyword evidence="2" id="KW-0472">Membrane</keyword>
<keyword evidence="2" id="KW-1133">Transmembrane helix</keyword>
<reference evidence="3" key="1">
    <citation type="journal article" date="2020" name="Stud. Mycol.">
        <title>101 Dothideomycetes genomes: a test case for predicting lifestyles and emergence of pathogens.</title>
        <authorList>
            <person name="Haridas S."/>
            <person name="Albert R."/>
            <person name="Binder M."/>
            <person name="Bloem J."/>
            <person name="Labutti K."/>
            <person name="Salamov A."/>
            <person name="Andreopoulos B."/>
            <person name="Baker S."/>
            <person name="Barry K."/>
            <person name="Bills G."/>
            <person name="Bluhm B."/>
            <person name="Cannon C."/>
            <person name="Castanera R."/>
            <person name="Culley D."/>
            <person name="Daum C."/>
            <person name="Ezra D."/>
            <person name="Gonzalez J."/>
            <person name="Henrissat B."/>
            <person name="Kuo A."/>
            <person name="Liang C."/>
            <person name="Lipzen A."/>
            <person name="Lutzoni F."/>
            <person name="Magnuson J."/>
            <person name="Mondo S."/>
            <person name="Nolan M."/>
            <person name="Ohm R."/>
            <person name="Pangilinan J."/>
            <person name="Park H.-J."/>
            <person name="Ramirez L."/>
            <person name="Alfaro M."/>
            <person name="Sun H."/>
            <person name="Tritt A."/>
            <person name="Yoshinaga Y."/>
            <person name="Zwiers L.-H."/>
            <person name="Turgeon B."/>
            <person name="Goodwin S."/>
            <person name="Spatafora J."/>
            <person name="Crous P."/>
            <person name="Grigoriev I."/>
        </authorList>
    </citation>
    <scope>NUCLEOTIDE SEQUENCE</scope>
    <source>
        <strain evidence="3">CBS 183.55</strain>
    </source>
</reference>
<keyword evidence="2" id="KW-0812">Transmembrane</keyword>
<sequence length="234" mass="26206">MSPPIHTQRLVHDAASNAPEPTPGTSRTLPVPSPQPLRSALFVCLVGVSILVTVEWILFIAAFSVNMKLNDRYFSYLDAGLQTPADVDYPPLVTRGRDRDIDGPLVMCLLPLGYDSFFLMVISGWACHKRLPRVLVLCVSVLAFPMWSICGSFNVFLVLSAREETWDPAFNSLYGFFTALQVLSAVTWLAVLIAAARSIDKRKKERWMAEGVERALRRQRAEEHQLQDLPAYQA</sequence>
<feature type="transmembrane region" description="Helical" evidence="2">
    <location>
        <begin position="134"/>
        <end position="161"/>
    </location>
</feature>
<proteinExistence type="predicted"/>
<feature type="transmembrane region" description="Helical" evidence="2">
    <location>
        <begin position="173"/>
        <end position="196"/>
    </location>
</feature>
<keyword evidence="4" id="KW-1185">Reference proteome</keyword>
<organism evidence="3 4">
    <name type="scientific">Didymella exigua CBS 183.55</name>
    <dbReference type="NCBI Taxonomy" id="1150837"/>
    <lineage>
        <taxon>Eukaryota</taxon>
        <taxon>Fungi</taxon>
        <taxon>Dikarya</taxon>
        <taxon>Ascomycota</taxon>
        <taxon>Pezizomycotina</taxon>
        <taxon>Dothideomycetes</taxon>
        <taxon>Pleosporomycetidae</taxon>
        <taxon>Pleosporales</taxon>
        <taxon>Pleosporineae</taxon>
        <taxon>Didymellaceae</taxon>
        <taxon>Didymella</taxon>
    </lineage>
</organism>
<evidence type="ECO:0000256" key="2">
    <source>
        <dbReference type="SAM" id="Phobius"/>
    </source>
</evidence>
<name>A0A6A5RPM5_9PLEO</name>
<dbReference type="EMBL" id="ML978967">
    <property type="protein sequence ID" value="KAF1928994.1"/>
    <property type="molecule type" value="Genomic_DNA"/>
</dbReference>
<gene>
    <name evidence="3" type="ORF">M421DRAFT_144330</name>
</gene>
<dbReference type="RefSeq" id="XP_033449242.1">
    <property type="nucleotide sequence ID" value="XM_033587514.1"/>
</dbReference>
<dbReference type="GeneID" id="54345160"/>